<organism evidence="2">
    <name type="scientific">Salmonella newport</name>
    <dbReference type="NCBI Taxonomy" id="108619"/>
    <lineage>
        <taxon>Bacteria</taxon>
        <taxon>Pseudomonadati</taxon>
        <taxon>Pseudomonadota</taxon>
        <taxon>Gammaproteobacteria</taxon>
        <taxon>Enterobacterales</taxon>
        <taxon>Enterobacteriaceae</taxon>
        <taxon>Salmonella</taxon>
    </lineage>
</organism>
<evidence type="ECO:0000313" key="2">
    <source>
        <dbReference type="EMBL" id="EBX7837730.1"/>
    </source>
</evidence>
<dbReference type="AlphaFoldDB" id="A0A4P3K867"/>
<accession>A0A4P3K867</accession>
<feature type="signal peptide" evidence="1">
    <location>
        <begin position="1"/>
        <end position="21"/>
    </location>
</feature>
<evidence type="ECO:0000256" key="1">
    <source>
        <dbReference type="SAM" id="SignalP"/>
    </source>
</evidence>
<protein>
    <submittedName>
        <fullName evidence="2">Type-F conjugative transfer system pilin assembly protein TrbC</fullName>
    </submittedName>
</protein>
<dbReference type="EMBL" id="AAHMGC010000019">
    <property type="protein sequence ID" value="EBX7837730.1"/>
    <property type="molecule type" value="Genomic_DNA"/>
</dbReference>
<reference evidence="2" key="1">
    <citation type="submission" date="2018-07" db="EMBL/GenBank/DDBJ databases">
        <authorList>
            <person name="Ashton P.M."/>
            <person name="Dallman T."/>
            <person name="Nair S."/>
            <person name="De Pinna E."/>
            <person name="Peters T."/>
            <person name="Grant K."/>
        </authorList>
    </citation>
    <scope>NUCLEOTIDE SEQUENCE</scope>
    <source>
        <strain evidence="2">503427</strain>
    </source>
</reference>
<gene>
    <name evidence="2" type="primary">trbC</name>
    <name evidence="2" type="ORF">DS704_18245</name>
</gene>
<dbReference type="InterPro" id="IPR014113">
    <property type="entry name" value="T4SS_TrbC_subgr"/>
</dbReference>
<dbReference type="Pfam" id="PF09673">
    <property type="entry name" value="TrbC_Ftype"/>
    <property type="match status" value="1"/>
</dbReference>
<dbReference type="InterPro" id="IPR019106">
    <property type="entry name" value="T4SS_TrbC"/>
</dbReference>
<sequence>MSRPVSSLAGLIMVISGTVWAAGSVNTTENRQFLKHQENLSSQLREKPDHQLKAWAEQQVQANPLVQSDRHYLDDLARKQQTSQADKPEQGAVYFISFSIPEEGLKRMLGETRRYGIPATLRGMRDNDLKATADAVLSLVKDGATDGVQIDPTLFTKYDIRSVPTLVVYCPQGYDVIRGNLRVKQALEKVVTAGDCRQVAAGLLDVAGDKPQ</sequence>
<name>A0A4P3K867_SALNE</name>
<comment type="caution">
    <text evidence="2">The sequence shown here is derived from an EMBL/GenBank/DDBJ whole genome shotgun (WGS) entry which is preliminary data.</text>
</comment>
<proteinExistence type="predicted"/>
<feature type="chain" id="PRO_5030096190" evidence="1">
    <location>
        <begin position="22"/>
        <end position="212"/>
    </location>
</feature>
<keyword evidence="1" id="KW-0732">Signal</keyword>
<dbReference type="NCBIfam" id="NF010290">
    <property type="entry name" value="PRK13730.1"/>
    <property type="match status" value="1"/>
</dbReference>
<dbReference type="NCBIfam" id="TIGR02742">
    <property type="entry name" value="TrbC_Ftype"/>
    <property type="match status" value="1"/>
</dbReference>